<evidence type="ECO:0000313" key="2">
    <source>
        <dbReference type="Proteomes" id="UP000828048"/>
    </source>
</evidence>
<accession>A0ACB7ZM66</accession>
<reference evidence="1 2" key="1">
    <citation type="journal article" date="2021" name="Hortic Res">
        <title>High-quality reference genome and annotation aids understanding of berry development for evergreen blueberry (Vaccinium darrowii).</title>
        <authorList>
            <person name="Yu J."/>
            <person name="Hulse-Kemp A.M."/>
            <person name="Babiker E."/>
            <person name="Staton M."/>
        </authorList>
    </citation>
    <scope>NUCLEOTIDE SEQUENCE [LARGE SCALE GENOMIC DNA]</scope>
    <source>
        <strain evidence="2">cv. NJ 8807/NJ 8810</strain>
        <tissue evidence="1">Young leaf</tissue>
    </source>
</reference>
<protein>
    <submittedName>
        <fullName evidence="1">Uncharacterized protein</fullName>
    </submittedName>
</protein>
<comment type="caution">
    <text evidence="1">The sequence shown here is derived from an EMBL/GenBank/DDBJ whole genome shotgun (WGS) entry which is preliminary data.</text>
</comment>
<dbReference type="Proteomes" id="UP000828048">
    <property type="component" value="Chromosome 9"/>
</dbReference>
<dbReference type="EMBL" id="CM037159">
    <property type="protein sequence ID" value="KAH7866685.1"/>
    <property type="molecule type" value="Genomic_DNA"/>
</dbReference>
<organism evidence="1 2">
    <name type="scientific">Vaccinium darrowii</name>
    <dbReference type="NCBI Taxonomy" id="229202"/>
    <lineage>
        <taxon>Eukaryota</taxon>
        <taxon>Viridiplantae</taxon>
        <taxon>Streptophyta</taxon>
        <taxon>Embryophyta</taxon>
        <taxon>Tracheophyta</taxon>
        <taxon>Spermatophyta</taxon>
        <taxon>Magnoliopsida</taxon>
        <taxon>eudicotyledons</taxon>
        <taxon>Gunneridae</taxon>
        <taxon>Pentapetalae</taxon>
        <taxon>asterids</taxon>
        <taxon>Ericales</taxon>
        <taxon>Ericaceae</taxon>
        <taxon>Vaccinioideae</taxon>
        <taxon>Vaccinieae</taxon>
        <taxon>Vaccinium</taxon>
    </lineage>
</organism>
<name>A0ACB7ZM66_9ERIC</name>
<proteinExistence type="predicted"/>
<evidence type="ECO:0000313" key="1">
    <source>
        <dbReference type="EMBL" id="KAH7866685.1"/>
    </source>
</evidence>
<keyword evidence="2" id="KW-1185">Reference proteome</keyword>
<gene>
    <name evidence="1" type="ORF">Vadar_023614</name>
</gene>
<sequence length="107" mass="11974">MPPPHSQRSLKGFLRKVSYLRRFILSLAEIIAPLGDLLKEKAKFEWKEKAKFEWKDKHQLAFEKVKAVLASPQIMVSPQKGKVNRGTVGPGGFVGFCSKPIEVLLGA</sequence>